<dbReference type="Proteomes" id="UP000765509">
    <property type="component" value="Unassembled WGS sequence"/>
</dbReference>
<comment type="caution">
    <text evidence="1">The sequence shown here is derived from an EMBL/GenBank/DDBJ whole genome shotgun (WGS) entry which is preliminary data.</text>
</comment>
<reference evidence="1" key="1">
    <citation type="submission" date="2021-03" db="EMBL/GenBank/DDBJ databases">
        <title>Draft genome sequence of rust myrtle Austropuccinia psidii MF-1, a brazilian biotype.</title>
        <authorList>
            <person name="Quecine M.C."/>
            <person name="Pachon D.M.R."/>
            <person name="Bonatelli M.L."/>
            <person name="Correr F.H."/>
            <person name="Franceschini L.M."/>
            <person name="Leite T.F."/>
            <person name="Margarido G.R.A."/>
            <person name="Almeida C.A."/>
            <person name="Ferrarezi J.A."/>
            <person name="Labate C.A."/>
        </authorList>
    </citation>
    <scope>NUCLEOTIDE SEQUENCE</scope>
    <source>
        <strain evidence="1">MF-1</strain>
    </source>
</reference>
<evidence type="ECO:0000313" key="1">
    <source>
        <dbReference type="EMBL" id="MBW0569318.1"/>
    </source>
</evidence>
<accession>A0A9Q3JTY8</accession>
<keyword evidence="2" id="KW-1185">Reference proteome</keyword>
<proteinExistence type="predicted"/>
<evidence type="ECO:0000313" key="2">
    <source>
        <dbReference type="Proteomes" id="UP000765509"/>
    </source>
</evidence>
<name>A0A9Q3JTY8_9BASI</name>
<dbReference type="EMBL" id="AVOT02084160">
    <property type="protein sequence ID" value="MBW0569318.1"/>
    <property type="molecule type" value="Genomic_DNA"/>
</dbReference>
<dbReference type="OrthoDB" id="3647690at2759"/>
<dbReference type="AlphaFoldDB" id="A0A9Q3JTY8"/>
<gene>
    <name evidence="1" type="ORF">O181_109033</name>
</gene>
<protein>
    <submittedName>
        <fullName evidence="1">Uncharacterized protein</fullName>
    </submittedName>
</protein>
<sequence>MEIHPPSIPYLTLRTIQDIKNLLLQLSLKKKRNGKSQILDSKLKRQSYGIWCNGMFSVKNQKDPLGNQVKTSGNFENLSRILILYILKIQNPIPQDLDYLWCLVGRGTTKGRSHCWYEYLEVF</sequence>
<organism evidence="1 2">
    <name type="scientific">Austropuccinia psidii MF-1</name>
    <dbReference type="NCBI Taxonomy" id="1389203"/>
    <lineage>
        <taxon>Eukaryota</taxon>
        <taxon>Fungi</taxon>
        <taxon>Dikarya</taxon>
        <taxon>Basidiomycota</taxon>
        <taxon>Pucciniomycotina</taxon>
        <taxon>Pucciniomycetes</taxon>
        <taxon>Pucciniales</taxon>
        <taxon>Sphaerophragmiaceae</taxon>
        <taxon>Austropuccinia</taxon>
    </lineage>
</organism>